<reference evidence="1" key="2">
    <citation type="submission" date="2015-06" db="EMBL/GenBank/DDBJ databases">
        <title>Environmentally co-occuring mercury resistance plasmids are genetically and phenotypically diverse and confer variable context-dependent fitness effects.</title>
        <authorList>
            <person name="Hall J.P.J."/>
            <person name="Harrison E."/>
            <person name="Lilley A.K."/>
            <person name="Paterson S."/>
            <person name="Spiers A.J."/>
            <person name="Brockhurst M.A."/>
        </authorList>
    </citation>
    <scope>NUCLEOTIDE SEQUENCE [LARGE SCALE GENOMIC DNA]</scope>
    <source>
        <strain evidence="1">SBW25</strain>
        <plasmid evidence="1">pQBR57</plasmid>
    </source>
</reference>
<keyword evidence="1" id="KW-0614">Plasmid</keyword>
<sequence length="37" mass="4024">MHPELILEGVVSLDIATECVAADRAPQLLALAYSRTR</sequence>
<protein>
    <submittedName>
        <fullName evidence="1">Uncharacterized protein</fullName>
    </submittedName>
</protein>
<geneLocation type="plasmid" evidence="1">
    <name>pQBR57</name>
</geneLocation>
<accession>A0A0G4E4N2</accession>
<proteinExistence type="predicted"/>
<dbReference type="EMBL" id="LN713926">
    <property type="protein sequence ID" value="CEK42196.1"/>
    <property type="molecule type" value="Genomic_DNA"/>
</dbReference>
<dbReference type="AlphaFoldDB" id="A0A0G4E4N2"/>
<reference evidence="1" key="1">
    <citation type="submission" date="2014-12" db="EMBL/GenBank/DDBJ databases">
        <authorList>
            <person name="Hall J."/>
        </authorList>
    </citation>
    <scope>NUCLEOTIDE SEQUENCE [LARGE SCALE GENOMIC DNA]</scope>
    <source>
        <strain evidence="1">SBW25</strain>
        <plasmid evidence="1">pQBR57</plasmid>
    </source>
</reference>
<gene>
    <name evidence="1" type="ORF">PQBR57_0243</name>
</gene>
<organism evidence="1">
    <name type="scientific">Pseudomonas fluorescens (strain SBW25)</name>
    <dbReference type="NCBI Taxonomy" id="216595"/>
    <lineage>
        <taxon>Bacteria</taxon>
        <taxon>Pseudomonadati</taxon>
        <taxon>Pseudomonadota</taxon>
        <taxon>Gammaproteobacteria</taxon>
        <taxon>Pseudomonadales</taxon>
        <taxon>Pseudomonadaceae</taxon>
        <taxon>Pseudomonas</taxon>
    </lineage>
</organism>
<name>A0A0G4E4N2_PSEFS</name>
<evidence type="ECO:0000313" key="1">
    <source>
        <dbReference type="EMBL" id="CEK42196.1"/>
    </source>
</evidence>